<comment type="catalytic activity">
    <reaction evidence="1 9">
        <text>N-(5-phospho-beta-D-ribosyl)anthranilate = 1-(2-carboxyphenylamino)-1-deoxy-D-ribulose 5-phosphate</text>
        <dbReference type="Rhea" id="RHEA:21540"/>
        <dbReference type="ChEBI" id="CHEBI:18277"/>
        <dbReference type="ChEBI" id="CHEBI:58613"/>
        <dbReference type="EC" id="5.3.1.24"/>
    </reaction>
</comment>
<evidence type="ECO:0000256" key="9">
    <source>
        <dbReference type="HAMAP-Rule" id="MF_00135"/>
    </source>
</evidence>
<reference evidence="11 12" key="1">
    <citation type="submission" date="2012-06" db="EMBL/GenBank/DDBJ databases">
        <title>The complete chromosome of genome of Turneriella parva DSM 21527.</title>
        <authorList>
            <consortium name="US DOE Joint Genome Institute (JGI-PGF)"/>
            <person name="Lucas S."/>
            <person name="Han J."/>
            <person name="Lapidus A."/>
            <person name="Bruce D."/>
            <person name="Goodwin L."/>
            <person name="Pitluck S."/>
            <person name="Peters L."/>
            <person name="Kyrpides N."/>
            <person name="Mavromatis K."/>
            <person name="Ivanova N."/>
            <person name="Mikhailova N."/>
            <person name="Chertkov O."/>
            <person name="Detter J.C."/>
            <person name="Tapia R."/>
            <person name="Han C."/>
            <person name="Land M."/>
            <person name="Hauser L."/>
            <person name="Markowitz V."/>
            <person name="Cheng J.-F."/>
            <person name="Hugenholtz P."/>
            <person name="Woyke T."/>
            <person name="Wu D."/>
            <person name="Gronow S."/>
            <person name="Wellnitz S."/>
            <person name="Brambilla E."/>
            <person name="Klenk H.-P."/>
            <person name="Eisen J.A."/>
        </authorList>
    </citation>
    <scope>NUCLEOTIDE SEQUENCE [LARGE SCALE GENOMIC DNA]</scope>
    <source>
        <strain evidence="12">ATCC BAA-1111 / DSM 21527 / NCTC 11395 / H</strain>
    </source>
</reference>
<dbReference type="GO" id="GO:0000162">
    <property type="term" value="P:L-tryptophan biosynthetic process"/>
    <property type="evidence" value="ECO:0007669"/>
    <property type="project" value="UniProtKB-UniRule"/>
</dbReference>
<evidence type="ECO:0000256" key="5">
    <source>
        <dbReference type="ARBA" id="ARBA00022605"/>
    </source>
</evidence>
<dbReference type="PANTHER" id="PTHR42894:SF1">
    <property type="entry name" value="N-(5'-PHOSPHORIBOSYL)ANTHRANILATE ISOMERASE"/>
    <property type="match status" value="1"/>
</dbReference>
<dbReference type="PANTHER" id="PTHR42894">
    <property type="entry name" value="N-(5'-PHOSPHORIBOSYL)ANTHRANILATE ISOMERASE"/>
    <property type="match status" value="1"/>
</dbReference>
<evidence type="ECO:0000313" key="12">
    <source>
        <dbReference type="Proteomes" id="UP000006048"/>
    </source>
</evidence>
<evidence type="ECO:0000256" key="1">
    <source>
        <dbReference type="ARBA" id="ARBA00001164"/>
    </source>
</evidence>
<comment type="similarity">
    <text evidence="9">Belongs to the TrpF family.</text>
</comment>
<evidence type="ECO:0000259" key="10">
    <source>
        <dbReference type="Pfam" id="PF00697"/>
    </source>
</evidence>
<dbReference type="Pfam" id="PF00697">
    <property type="entry name" value="PRAI"/>
    <property type="match status" value="1"/>
</dbReference>
<dbReference type="CDD" id="cd00405">
    <property type="entry name" value="PRAI"/>
    <property type="match status" value="1"/>
</dbReference>
<protein>
    <recommendedName>
        <fullName evidence="4 9">N-(5'-phosphoribosyl)anthranilate isomerase</fullName>
        <shortName evidence="9">PRAI</shortName>
        <ecNumber evidence="3 9">5.3.1.24</ecNumber>
    </recommendedName>
</protein>
<dbReference type="KEGG" id="tpx:Turpa_2331"/>
<evidence type="ECO:0000256" key="7">
    <source>
        <dbReference type="ARBA" id="ARBA00023141"/>
    </source>
</evidence>
<evidence type="ECO:0000313" key="11">
    <source>
        <dbReference type="EMBL" id="AFM12975.1"/>
    </source>
</evidence>
<dbReference type="EC" id="5.3.1.24" evidence="3 9"/>
<keyword evidence="5 9" id="KW-0028">Amino-acid biosynthesis</keyword>
<dbReference type="GO" id="GO:0004640">
    <property type="term" value="F:phosphoribosylanthranilate isomerase activity"/>
    <property type="evidence" value="ECO:0007669"/>
    <property type="project" value="UniProtKB-UniRule"/>
</dbReference>
<dbReference type="SUPFAM" id="SSF51366">
    <property type="entry name" value="Ribulose-phoshate binding barrel"/>
    <property type="match status" value="1"/>
</dbReference>
<dbReference type="PATRIC" id="fig|869212.3.peg.2344"/>
<name>I4B6R8_TURPD</name>
<sequence>MSTLSASICSNGGFATNKGLRSLFLASFMKVKICGLTRVDDARFAADAGADFLGIVMAESSKRRATHARAKEILALELNQPRYLVFGYDSADFISETFNLLAQTGTRLQIMADHPELERLLKLASPENILPSISAAEKVEADEIAAWAQHPLVLFDSHRTARTLRAPQGAQPVAGGTGKTFNPANVAGITHPYLYAGGLTPENVASIVAQVDPHGVDVASGTEASPGIKDADKVRRFIENAKRAAQMLQVQQ</sequence>
<evidence type="ECO:0000256" key="2">
    <source>
        <dbReference type="ARBA" id="ARBA00004664"/>
    </source>
</evidence>
<dbReference type="InterPro" id="IPR001240">
    <property type="entry name" value="PRAI_dom"/>
</dbReference>
<feature type="domain" description="N-(5'phosphoribosyl) anthranilate isomerase (PRAI)" evidence="10">
    <location>
        <begin position="31"/>
        <end position="240"/>
    </location>
</feature>
<dbReference type="InterPro" id="IPR011060">
    <property type="entry name" value="RibuloseP-bd_barrel"/>
</dbReference>
<dbReference type="Proteomes" id="UP000006048">
    <property type="component" value="Chromosome"/>
</dbReference>
<keyword evidence="6 9" id="KW-0822">Tryptophan biosynthesis</keyword>
<dbReference type="UniPathway" id="UPA00035">
    <property type="reaction ID" value="UER00042"/>
</dbReference>
<dbReference type="InterPro" id="IPR044643">
    <property type="entry name" value="TrpF_fam"/>
</dbReference>
<dbReference type="HAMAP" id="MF_00135">
    <property type="entry name" value="PRAI"/>
    <property type="match status" value="1"/>
</dbReference>
<keyword evidence="7 9" id="KW-0057">Aromatic amino acid biosynthesis</keyword>
<evidence type="ECO:0000256" key="6">
    <source>
        <dbReference type="ARBA" id="ARBA00022822"/>
    </source>
</evidence>
<comment type="pathway">
    <text evidence="2 9">Amino-acid biosynthesis; L-tryptophan biosynthesis; L-tryptophan from chorismate: step 3/5.</text>
</comment>
<accession>I4B6R8</accession>
<dbReference type="InterPro" id="IPR013785">
    <property type="entry name" value="Aldolase_TIM"/>
</dbReference>
<dbReference type="AlphaFoldDB" id="I4B6R8"/>
<dbReference type="EMBL" id="CP002959">
    <property type="protein sequence ID" value="AFM12975.1"/>
    <property type="molecule type" value="Genomic_DNA"/>
</dbReference>
<dbReference type="HOGENOM" id="CLU_076364_2_0_12"/>
<gene>
    <name evidence="9" type="primary">trpF</name>
    <name evidence="11" type="ordered locus">Turpa_2331</name>
</gene>
<dbReference type="Gene3D" id="3.20.20.70">
    <property type="entry name" value="Aldolase class I"/>
    <property type="match status" value="1"/>
</dbReference>
<keyword evidence="12" id="KW-1185">Reference proteome</keyword>
<evidence type="ECO:0000256" key="4">
    <source>
        <dbReference type="ARBA" id="ARBA00022272"/>
    </source>
</evidence>
<dbReference type="STRING" id="869212.Turpa_2331"/>
<evidence type="ECO:0000256" key="3">
    <source>
        <dbReference type="ARBA" id="ARBA00012572"/>
    </source>
</evidence>
<keyword evidence="8 9" id="KW-0413">Isomerase</keyword>
<organism evidence="11 12">
    <name type="scientific">Turneriella parva (strain ATCC BAA-1111 / DSM 21527 / NCTC 11395 / H)</name>
    <name type="common">Leptospira parva</name>
    <dbReference type="NCBI Taxonomy" id="869212"/>
    <lineage>
        <taxon>Bacteria</taxon>
        <taxon>Pseudomonadati</taxon>
        <taxon>Spirochaetota</taxon>
        <taxon>Spirochaetia</taxon>
        <taxon>Leptospirales</taxon>
        <taxon>Leptospiraceae</taxon>
        <taxon>Turneriella</taxon>
    </lineage>
</organism>
<evidence type="ECO:0000256" key="8">
    <source>
        <dbReference type="ARBA" id="ARBA00023235"/>
    </source>
</evidence>
<proteinExistence type="inferred from homology"/>